<name>A0A381RP44_9ZZZZ</name>
<dbReference type="Pfam" id="PF01040">
    <property type="entry name" value="UbiA"/>
    <property type="match status" value="1"/>
</dbReference>
<feature type="transmembrane region" description="Helical" evidence="5">
    <location>
        <begin position="182"/>
        <end position="201"/>
    </location>
</feature>
<evidence type="ECO:0000256" key="4">
    <source>
        <dbReference type="ARBA" id="ARBA00023136"/>
    </source>
</evidence>
<dbReference type="InterPro" id="IPR000537">
    <property type="entry name" value="UbiA_prenyltransferase"/>
</dbReference>
<dbReference type="GO" id="GO:0016765">
    <property type="term" value="F:transferase activity, transferring alkyl or aryl (other than methyl) groups"/>
    <property type="evidence" value="ECO:0007669"/>
    <property type="project" value="InterPro"/>
</dbReference>
<feature type="transmembrane region" description="Helical" evidence="5">
    <location>
        <begin position="85"/>
        <end position="103"/>
    </location>
</feature>
<gene>
    <name evidence="6" type="ORF">METZ01_LOCUS46506</name>
</gene>
<keyword evidence="4 5" id="KW-0472">Membrane</keyword>
<feature type="transmembrane region" description="Helical" evidence="5">
    <location>
        <begin position="110"/>
        <end position="130"/>
    </location>
</feature>
<evidence type="ECO:0000256" key="2">
    <source>
        <dbReference type="ARBA" id="ARBA00022692"/>
    </source>
</evidence>
<reference evidence="6" key="1">
    <citation type="submission" date="2018-05" db="EMBL/GenBank/DDBJ databases">
        <authorList>
            <person name="Lanie J.A."/>
            <person name="Ng W.-L."/>
            <person name="Kazmierczak K.M."/>
            <person name="Andrzejewski T.M."/>
            <person name="Davidsen T.M."/>
            <person name="Wayne K.J."/>
            <person name="Tettelin H."/>
            <person name="Glass J.I."/>
            <person name="Rusch D."/>
            <person name="Podicherti R."/>
            <person name="Tsui H.-C.T."/>
            <person name="Winkler M.E."/>
        </authorList>
    </citation>
    <scope>NUCLEOTIDE SEQUENCE</scope>
</reference>
<dbReference type="InterPro" id="IPR050475">
    <property type="entry name" value="Prenyltransferase_related"/>
</dbReference>
<evidence type="ECO:0000313" key="6">
    <source>
        <dbReference type="EMBL" id="SUZ93652.1"/>
    </source>
</evidence>
<feature type="transmembrane region" description="Helical" evidence="5">
    <location>
        <begin position="207"/>
        <end position="226"/>
    </location>
</feature>
<comment type="subcellular location">
    <subcellularLocation>
        <location evidence="1">Membrane</location>
        <topology evidence="1">Multi-pass membrane protein</topology>
    </subcellularLocation>
</comment>
<proteinExistence type="predicted"/>
<dbReference type="PANTHER" id="PTHR42723:SF1">
    <property type="entry name" value="CHLOROPHYLL SYNTHASE, CHLOROPLASTIC"/>
    <property type="match status" value="1"/>
</dbReference>
<dbReference type="InterPro" id="IPR044878">
    <property type="entry name" value="UbiA_sf"/>
</dbReference>
<keyword evidence="3 5" id="KW-1133">Transmembrane helix</keyword>
<dbReference type="Gene3D" id="1.20.120.1780">
    <property type="entry name" value="UbiA prenyltransferase"/>
    <property type="match status" value="1"/>
</dbReference>
<evidence type="ECO:0000256" key="1">
    <source>
        <dbReference type="ARBA" id="ARBA00004141"/>
    </source>
</evidence>
<organism evidence="6">
    <name type="scientific">marine metagenome</name>
    <dbReference type="NCBI Taxonomy" id="408172"/>
    <lineage>
        <taxon>unclassified sequences</taxon>
        <taxon>metagenomes</taxon>
        <taxon>ecological metagenomes</taxon>
    </lineage>
</organism>
<dbReference type="Gene3D" id="1.10.357.140">
    <property type="entry name" value="UbiA prenyltransferase"/>
    <property type="match status" value="1"/>
</dbReference>
<dbReference type="PANTHER" id="PTHR42723">
    <property type="entry name" value="CHLOROPHYLL SYNTHASE"/>
    <property type="match status" value="1"/>
</dbReference>
<protein>
    <submittedName>
        <fullName evidence="6">Uncharacterized protein</fullName>
    </submittedName>
</protein>
<dbReference type="EMBL" id="UINC01002164">
    <property type="protein sequence ID" value="SUZ93652.1"/>
    <property type="molecule type" value="Genomic_DNA"/>
</dbReference>
<dbReference type="AlphaFoldDB" id="A0A381RP44"/>
<feature type="transmembrane region" description="Helical" evidence="5">
    <location>
        <begin position="58"/>
        <end position="79"/>
    </location>
</feature>
<evidence type="ECO:0000256" key="3">
    <source>
        <dbReference type="ARBA" id="ARBA00022989"/>
    </source>
</evidence>
<dbReference type="GO" id="GO:0016020">
    <property type="term" value="C:membrane"/>
    <property type="evidence" value="ECO:0007669"/>
    <property type="project" value="UniProtKB-SubCell"/>
</dbReference>
<accession>A0A381RP44</accession>
<dbReference type="CDD" id="cd13961">
    <property type="entry name" value="PT_UbiA_DGGGPS"/>
    <property type="match status" value="1"/>
</dbReference>
<keyword evidence="2 5" id="KW-0812">Transmembrane</keyword>
<feature type="transmembrane region" description="Helical" evidence="5">
    <location>
        <begin position="238"/>
        <end position="255"/>
    </location>
</feature>
<feature type="transmembrane region" description="Helical" evidence="5">
    <location>
        <begin position="17"/>
        <end position="38"/>
    </location>
</feature>
<evidence type="ECO:0000256" key="5">
    <source>
        <dbReference type="SAM" id="Phobius"/>
    </source>
</evidence>
<sequence>MVTVTAALVDALNQTDLLMKGIFVVMSFTAAANAFNDYRDLETDKINRTNRPLPRGDLAPETALILSILLFMIGAGISFTINTGAFILAAVVALPLMVVYSLWLKGTILIGNMIVAVIIGLSFVFAGALFGELDRMIMPSLLAFGFTMVREFIKDMADADGDRAAGFITFPVKFGMEKSVRIAIFLTVLLMALLVAPYLMNIYSEKYLVAALLGIGIPLSYIISLLVKSPSSNNCHTASQILKASVFLGLLAVYLG</sequence>